<evidence type="ECO:0000313" key="15">
    <source>
        <dbReference type="Proteomes" id="UP001302120"/>
    </source>
</evidence>
<dbReference type="InterPro" id="IPR050083">
    <property type="entry name" value="HtpX_protease"/>
</dbReference>
<dbReference type="Gene3D" id="1.25.40.10">
    <property type="entry name" value="Tetratricopeptide repeat domain"/>
    <property type="match status" value="1"/>
</dbReference>
<feature type="transmembrane region" description="Helical" evidence="12">
    <location>
        <begin position="473"/>
        <end position="495"/>
    </location>
</feature>
<feature type="domain" description="Peptidase M48" evidence="13">
    <location>
        <begin position="199"/>
        <end position="438"/>
    </location>
</feature>
<name>A0ABU5UDY0_9CYAN</name>
<dbReference type="PANTHER" id="PTHR43221:SF1">
    <property type="entry name" value="PROTEASE HTPX"/>
    <property type="match status" value="1"/>
</dbReference>
<feature type="transmembrane region" description="Helical" evidence="12">
    <location>
        <begin position="642"/>
        <end position="662"/>
    </location>
</feature>
<keyword evidence="7" id="KW-0378">Hydrolase</keyword>
<comment type="caution">
    <text evidence="14">The sequence shown here is derived from an EMBL/GenBank/DDBJ whole genome shotgun (WGS) entry which is preliminary data.</text>
</comment>
<organism evidence="14 15">
    <name type="scientific">Nodularia harveyana UHCC-0300</name>
    <dbReference type="NCBI Taxonomy" id="2974287"/>
    <lineage>
        <taxon>Bacteria</taxon>
        <taxon>Bacillati</taxon>
        <taxon>Cyanobacteriota</taxon>
        <taxon>Cyanophyceae</taxon>
        <taxon>Nostocales</taxon>
        <taxon>Nodulariaceae</taxon>
        <taxon>Nodularia</taxon>
    </lineage>
</organism>
<evidence type="ECO:0000256" key="10">
    <source>
        <dbReference type="ARBA" id="ARBA00023049"/>
    </source>
</evidence>
<keyword evidence="3" id="KW-1003">Cell membrane</keyword>
<accession>A0ABU5UDY0</accession>
<dbReference type="PANTHER" id="PTHR43221">
    <property type="entry name" value="PROTEASE HTPX"/>
    <property type="match status" value="1"/>
</dbReference>
<keyword evidence="6" id="KW-0479">Metal-binding</keyword>
<dbReference type="InterPro" id="IPR011990">
    <property type="entry name" value="TPR-like_helical_dom_sf"/>
</dbReference>
<evidence type="ECO:0000256" key="7">
    <source>
        <dbReference type="ARBA" id="ARBA00022801"/>
    </source>
</evidence>
<evidence type="ECO:0000256" key="6">
    <source>
        <dbReference type="ARBA" id="ARBA00022723"/>
    </source>
</evidence>
<evidence type="ECO:0000256" key="3">
    <source>
        <dbReference type="ARBA" id="ARBA00022475"/>
    </source>
</evidence>
<comment type="cofactor">
    <cofactor evidence="1">
        <name>Zn(2+)</name>
        <dbReference type="ChEBI" id="CHEBI:29105"/>
    </cofactor>
</comment>
<comment type="subcellular location">
    <subcellularLocation>
        <location evidence="2">Cell membrane</location>
        <topology evidence="2">Multi-pass membrane protein</topology>
    </subcellularLocation>
</comment>
<evidence type="ECO:0000256" key="4">
    <source>
        <dbReference type="ARBA" id="ARBA00022670"/>
    </source>
</evidence>
<dbReference type="Gene3D" id="3.30.2010.10">
    <property type="entry name" value="Metalloproteases ('zincins'), catalytic domain"/>
    <property type="match status" value="1"/>
</dbReference>
<feature type="transmembrane region" description="Helical" evidence="12">
    <location>
        <begin position="148"/>
        <end position="173"/>
    </location>
</feature>
<keyword evidence="5 12" id="KW-0812">Transmembrane</keyword>
<evidence type="ECO:0000256" key="12">
    <source>
        <dbReference type="SAM" id="Phobius"/>
    </source>
</evidence>
<keyword evidence="9 12" id="KW-1133">Transmembrane helix</keyword>
<evidence type="ECO:0000256" key="8">
    <source>
        <dbReference type="ARBA" id="ARBA00022833"/>
    </source>
</evidence>
<feature type="transmembrane region" description="Helical" evidence="12">
    <location>
        <begin position="116"/>
        <end position="142"/>
    </location>
</feature>
<evidence type="ECO:0000256" key="9">
    <source>
        <dbReference type="ARBA" id="ARBA00022989"/>
    </source>
</evidence>
<dbReference type="GO" id="GO:0008237">
    <property type="term" value="F:metallopeptidase activity"/>
    <property type="evidence" value="ECO:0007669"/>
    <property type="project" value="UniProtKB-KW"/>
</dbReference>
<feature type="transmembrane region" description="Helical" evidence="12">
    <location>
        <begin position="306"/>
        <end position="326"/>
    </location>
</feature>
<evidence type="ECO:0000256" key="11">
    <source>
        <dbReference type="ARBA" id="ARBA00023136"/>
    </source>
</evidence>
<dbReference type="CDD" id="cd07338">
    <property type="entry name" value="M48B_HtpX_like"/>
    <property type="match status" value="1"/>
</dbReference>
<feature type="transmembrane region" description="Helical" evidence="12">
    <location>
        <begin position="501"/>
        <end position="521"/>
    </location>
</feature>
<feature type="transmembrane region" description="Helical" evidence="12">
    <location>
        <begin position="269"/>
        <end position="286"/>
    </location>
</feature>
<evidence type="ECO:0000256" key="1">
    <source>
        <dbReference type="ARBA" id="ARBA00001947"/>
    </source>
</evidence>
<dbReference type="InterPro" id="IPR001915">
    <property type="entry name" value="Peptidase_M48"/>
</dbReference>
<dbReference type="Proteomes" id="UP001302120">
    <property type="component" value="Unassembled WGS sequence"/>
</dbReference>
<reference evidence="14 15" key="1">
    <citation type="submission" date="2023-12" db="EMBL/GenBank/DDBJ databases">
        <title>Baltic Sea Cyanobacteria.</title>
        <authorList>
            <person name="Delbaje E."/>
            <person name="Fewer D.P."/>
            <person name="Shishido T.K."/>
        </authorList>
    </citation>
    <scope>NUCLEOTIDE SEQUENCE [LARGE SCALE GENOMIC DNA]</scope>
    <source>
        <strain evidence="14 15">UHCC-0300</strain>
    </source>
</reference>
<evidence type="ECO:0000256" key="2">
    <source>
        <dbReference type="ARBA" id="ARBA00004651"/>
    </source>
</evidence>
<keyword evidence="4" id="KW-0645">Protease</keyword>
<keyword evidence="8" id="KW-0862">Zinc</keyword>
<gene>
    <name evidence="14" type="ORF">VB620_10190</name>
</gene>
<dbReference type="RefSeq" id="WP_323196037.1">
    <property type="nucleotide sequence ID" value="NZ_JAYGHG010000013.1"/>
</dbReference>
<evidence type="ECO:0000256" key="5">
    <source>
        <dbReference type="ARBA" id="ARBA00022692"/>
    </source>
</evidence>
<dbReference type="Pfam" id="PF01435">
    <property type="entry name" value="Peptidase_M48"/>
    <property type="match status" value="1"/>
</dbReference>
<keyword evidence="15" id="KW-1185">Reference proteome</keyword>
<evidence type="ECO:0000259" key="13">
    <source>
        <dbReference type="Pfam" id="PF01435"/>
    </source>
</evidence>
<sequence length="664" mass="72922">MSLQSGLDAFQAGRYQEAVEILEKFSINCINQDSSDYISAQMCLTKAYKATGEIEKGRSLCQKLITSQNPKVRTWAEKASQFFTQKPDNQPKTIHKAGRAATTGVKIAMGSIGGNLVLASAVTMTLMFGMVLVLGLNLIFIVGSENPAQGLFFAIAITLIFNIAAFFLSPWFMDLTQGWLYQRRWVDLAEVESLSPETAKIIRQICRDKNLKTPRLGIIDDQNPTAFTYGSLPNSARLVVSQGLFTYLDDDEVATVYAHELGHIVHWDFAVMTVASTLVQICYLIYSTARNLGRGGGDSRIKDAAQSAAFLAYVFYVVGTYLLLYLSRTREYFADHFAAETTGNPNGLSRALVKIAYGILEEGARTKEPSQLVEGTRALGIYDHKAATSTGTAYRVASDTQKIGRVFLWDMFNPWGWWMELSSTHPLTGKRVRALSNYAEQLGLAIEFDMGKVVGEGKTLNKKRLYGNFFLDILLYGAETIGFFAGLLLGMILILNSSNSGLVLGTPLIGLGLGILIKTLVMFPSYQQAPATDVLTLMSDPYASPLRGQPAKIAGSLIGRGDAGYKFGSDLKIQDRSGMLYLHYSSRFGPIGNFLFGMTRVQGLIGEQVGAVGWFRRGIAPWMDLIQLESDNGTIVNSYHRFWALILGSGAIILGIFLVIFLSS</sequence>
<proteinExistence type="predicted"/>
<keyword evidence="11 12" id="KW-0472">Membrane</keyword>
<keyword evidence="10 14" id="KW-0482">Metalloprotease</keyword>
<dbReference type="EMBL" id="JAYGHG010000013">
    <property type="protein sequence ID" value="MEA5581707.1"/>
    <property type="molecule type" value="Genomic_DNA"/>
</dbReference>
<protein>
    <submittedName>
        <fullName evidence="14">Zinc metalloprotease HtpX</fullName>
    </submittedName>
</protein>
<evidence type="ECO:0000313" key="14">
    <source>
        <dbReference type="EMBL" id="MEA5581707.1"/>
    </source>
</evidence>